<evidence type="ECO:0000313" key="3">
    <source>
        <dbReference type="Proteomes" id="UP000266841"/>
    </source>
</evidence>
<feature type="region of interest" description="Disordered" evidence="1">
    <location>
        <begin position="14"/>
        <end position="149"/>
    </location>
</feature>
<feature type="compositionally biased region" description="Low complexity" evidence="1">
    <location>
        <begin position="69"/>
        <end position="84"/>
    </location>
</feature>
<accession>K0TLI4</accession>
<feature type="non-terminal residue" evidence="2">
    <location>
        <position position="510"/>
    </location>
</feature>
<organism evidence="2 3">
    <name type="scientific">Thalassiosira oceanica</name>
    <name type="common">Marine diatom</name>
    <dbReference type="NCBI Taxonomy" id="159749"/>
    <lineage>
        <taxon>Eukaryota</taxon>
        <taxon>Sar</taxon>
        <taxon>Stramenopiles</taxon>
        <taxon>Ochrophyta</taxon>
        <taxon>Bacillariophyta</taxon>
        <taxon>Coscinodiscophyceae</taxon>
        <taxon>Thalassiosirophycidae</taxon>
        <taxon>Thalassiosirales</taxon>
        <taxon>Thalassiosiraceae</taxon>
        <taxon>Thalassiosira</taxon>
    </lineage>
</organism>
<keyword evidence="3" id="KW-1185">Reference proteome</keyword>
<feature type="compositionally biased region" description="Basic and acidic residues" evidence="1">
    <location>
        <begin position="21"/>
        <end position="31"/>
    </location>
</feature>
<reference evidence="2 3" key="1">
    <citation type="journal article" date="2012" name="Genome Biol.">
        <title>Genome and low-iron response of an oceanic diatom adapted to chronic iron limitation.</title>
        <authorList>
            <person name="Lommer M."/>
            <person name="Specht M."/>
            <person name="Roy A.S."/>
            <person name="Kraemer L."/>
            <person name="Andreson R."/>
            <person name="Gutowska M.A."/>
            <person name="Wolf J."/>
            <person name="Bergner S.V."/>
            <person name="Schilhabel M.B."/>
            <person name="Klostermeier U.C."/>
            <person name="Beiko R.G."/>
            <person name="Rosenstiel P."/>
            <person name="Hippler M."/>
            <person name="Laroche J."/>
        </authorList>
    </citation>
    <scope>NUCLEOTIDE SEQUENCE [LARGE SCALE GENOMIC DNA]</scope>
    <source>
        <strain evidence="2 3">CCMP1005</strain>
    </source>
</reference>
<dbReference type="eggNOG" id="KOG0351">
    <property type="taxonomic scope" value="Eukaryota"/>
</dbReference>
<evidence type="ECO:0000256" key="1">
    <source>
        <dbReference type="SAM" id="MobiDB-lite"/>
    </source>
</evidence>
<proteinExistence type="predicted"/>
<dbReference type="Proteomes" id="UP000266841">
    <property type="component" value="Unassembled WGS sequence"/>
</dbReference>
<feature type="compositionally biased region" description="Low complexity" evidence="1">
    <location>
        <begin position="121"/>
        <end position="135"/>
    </location>
</feature>
<comment type="caution">
    <text evidence="2">The sequence shown here is derived from an EMBL/GenBank/DDBJ whole genome shotgun (WGS) entry which is preliminary data.</text>
</comment>
<protein>
    <submittedName>
        <fullName evidence="2">Uncharacterized protein</fullName>
    </submittedName>
</protein>
<gene>
    <name evidence="2" type="ORF">THAOC_02945</name>
</gene>
<dbReference type="EMBL" id="AGNL01002993">
    <property type="protein sequence ID" value="EJK75331.1"/>
    <property type="molecule type" value="Genomic_DNA"/>
</dbReference>
<sequence>MNAFVKLIRSVGAAAASAKRQSKEEKKKANESKIQSIRTQIGVSIGNAFPTTPTADKKKGGKRRHSTDDGSISSVDDSLGSSISSRRRKTSIQSVASDDVSLDSIGRTPRRGFKKKRSKSSAKSAPQSARSAPSSILVHRGSSTPAMSCQEYPQPTINFLGWRRLHLHEVVSLTNDDSLMLIIPSDARREDESLKSNRANLRFRLLRHVKPFFDTELLGISADSKFQKLELLLNERHGIRRNKSISIELFAQWQAILTEATSLYETISSADIKDHIKKGAGIELKLVDYPGSTLLLKWKELASVQVFVEMHHGDECVPLTLSSRKQLHFYCDDIRSMHDEIKGDPIQELRLANEVLKKEVQLLKIQISKAATVSAAPDYADNFEADLELELDGGSLNAFALRTDMKYKEAWLRHYSNPFQSLGRILGSDDIADSIVEDIRDSFPKHYAVLVSLFFSKRSHEPVNKAKPSYKERMRSLATHFLAIVRVRNPHHLMHWAITGTMAMFHAGIP</sequence>
<feature type="compositionally biased region" description="Basic residues" evidence="1">
    <location>
        <begin position="108"/>
        <end position="120"/>
    </location>
</feature>
<name>K0TLI4_THAOC</name>
<evidence type="ECO:0000313" key="2">
    <source>
        <dbReference type="EMBL" id="EJK75331.1"/>
    </source>
</evidence>
<dbReference type="AlphaFoldDB" id="K0TLI4"/>